<sequence>MNAPLLPSLASRRRRGLRLALLAGLAAAAGCEPAATTRQTPTVAPAPPAPPQLPTPPELPTAAQLGYRRYEGTVDGRPVLAEINLWLEENVYIKEQWYPTPKFSGYFYYRATGETGTLGEAHTFPPAQTLETWHSAIVGQYYERIAVLCADQPPGGPLLSGWCRQPGQRRWLPVRLHESYTDGVRYEILREESDTGDGRDDAPATGRVSRDYLHLLGPDTLRPARARLQCPPPAARQRACQRLLAHIGELNTDEESLDVTLNEAELLACTVFWIKESGPRYYIQSAYRRLYDLRSGRELRLLDQLRPGGRRQLQELLTRRALADTAYARHRDHWRHGPLLALPNEGFELTPQGWTACYGDPTPEDSYGYGRELTWAEVGPLLRPGSPLQRLLRVRGL</sequence>
<evidence type="ECO:0000256" key="1">
    <source>
        <dbReference type="SAM" id="MobiDB-lite"/>
    </source>
</evidence>
<evidence type="ECO:0000256" key="2">
    <source>
        <dbReference type="SAM" id="SignalP"/>
    </source>
</evidence>
<evidence type="ECO:0000313" key="4">
    <source>
        <dbReference type="Proteomes" id="UP001176429"/>
    </source>
</evidence>
<feature type="signal peptide" evidence="2">
    <location>
        <begin position="1"/>
        <end position="34"/>
    </location>
</feature>
<protein>
    <recommendedName>
        <fullName evidence="5">YARHG domain-containing protein</fullName>
    </recommendedName>
</protein>
<evidence type="ECO:0008006" key="5">
    <source>
        <dbReference type="Google" id="ProtNLM"/>
    </source>
</evidence>
<evidence type="ECO:0000313" key="3">
    <source>
        <dbReference type="EMBL" id="MDO7873816.1"/>
    </source>
</evidence>
<keyword evidence="4" id="KW-1185">Reference proteome</keyword>
<reference evidence="3" key="1">
    <citation type="submission" date="2023-07" db="EMBL/GenBank/DDBJ databases">
        <authorList>
            <person name="Kim M.K."/>
        </authorList>
    </citation>
    <scope>NUCLEOTIDE SEQUENCE</scope>
    <source>
        <strain evidence="3">ASUV-10-1</strain>
    </source>
</reference>
<accession>A0ABT9B6A9</accession>
<name>A0ABT9B6A9_9BACT</name>
<feature type="region of interest" description="Disordered" evidence="1">
    <location>
        <begin position="36"/>
        <end position="60"/>
    </location>
</feature>
<feature type="compositionally biased region" description="Pro residues" evidence="1">
    <location>
        <begin position="44"/>
        <end position="59"/>
    </location>
</feature>
<proteinExistence type="predicted"/>
<feature type="chain" id="PRO_5047059561" description="YARHG domain-containing protein" evidence="2">
    <location>
        <begin position="35"/>
        <end position="397"/>
    </location>
</feature>
<gene>
    <name evidence="3" type="ORF">Q5H93_03660</name>
</gene>
<comment type="caution">
    <text evidence="3">The sequence shown here is derived from an EMBL/GenBank/DDBJ whole genome shotgun (WGS) entry which is preliminary data.</text>
</comment>
<organism evidence="3 4">
    <name type="scientific">Hymenobacter aranciens</name>
    <dbReference type="NCBI Taxonomy" id="3063996"/>
    <lineage>
        <taxon>Bacteria</taxon>
        <taxon>Pseudomonadati</taxon>
        <taxon>Bacteroidota</taxon>
        <taxon>Cytophagia</taxon>
        <taxon>Cytophagales</taxon>
        <taxon>Hymenobacteraceae</taxon>
        <taxon>Hymenobacter</taxon>
    </lineage>
</organism>
<dbReference type="EMBL" id="JAUQSY010000002">
    <property type="protein sequence ID" value="MDO7873816.1"/>
    <property type="molecule type" value="Genomic_DNA"/>
</dbReference>
<keyword evidence="2" id="KW-0732">Signal</keyword>
<dbReference type="RefSeq" id="WP_305005130.1">
    <property type="nucleotide sequence ID" value="NZ_JAUQSY010000002.1"/>
</dbReference>
<dbReference type="Proteomes" id="UP001176429">
    <property type="component" value="Unassembled WGS sequence"/>
</dbReference>